<dbReference type="RefSeq" id="WP_395437051.1">
    <property type="nucleotide sequence ID" value="NZ_JBAWKC010000001.1"/>
</dbReference>
<proteinExistence type="predicted"/>
<organism evidence="1 2">
    <name type="scientific">Gaetbulibacter aquiaggeris</name>
    <dbReference type="NCBI Taxonomy" id="1735373"/>
    <lineage>
        <taxon>Bacteria</taxon>
        <taxon>Pseudomonadati</taxon>
        <taxon>Bacteroidota</taxon>
        <taxon>Flavobacteriia</taxon>
        <taxon>Flavobacteriales</taxon>
        <taxon>Flavobacteriaceae</taxon>
        <taxon>Gaetbulibacter</taxon>
    </lineage>
</organism>
<keyword evidence="2" id="KW-1185">Reference proteome</keyword>
<dbReference type="EMBL" id="JBAWKC010000001">
    <property type="protein sequence ID" value="MFH6767769.1"/>
    <property type="molecule type" value="Genomic_DNA"/>
</dbReference>
<accession>A0ABW7MLS4</accession>
<name>A0ABW7MLS4_9FLAO</name>
<evidence type="ECO:0000313" key="1">
    <source>
        <dbReference type="EMBL" id="MFH6767769.1"/>
    </source>
</evidence>
<dbReference type="Proteomes" id="UP001610104">
    <property type="component" value="Unassembled WGS sequence"/>
</dbReference>
<gene>
    <name evidence="1" type="ORF">V8G56_03390</name>
</gene>
<evidence type="ECO:0000313" key="2">
    <source>
        <dbReference type="Proteomes" id="UP001610104"/>
    </source>
</evidence>
<comment type="caution">
    <text evidence="1">The sequence shown here is derived from an EMBL/GenBank/DDBJ whole genome shotgun (WGS) entry which is preliminary data.</text>
</comment>
<protein>
    <submittedName>
        <fullName evidence="1">Cell envelope biogenesis protein OmpA</fullName>
    </submittedName>
</protein>
<reference evidence="1 2" key="1">
    <citation type="submission" date="2024-02" db="EMBL/GenBank/DDBJ databases">
        <title>A Gaetbulibacter species isolated from tidal flats and genomic insights of their niches.</title>
        <authorList>
            <person name="Ye Y."/>
        </authorList>
    </citation>
    <scope>NUCLEOTIDE SEQUENCE [LARGE SCALE GENOMIC DNA]</scope>
    <source>
        <strain evidence="1 2">KEM-8</strain>
    </source>
</reference>
<sequence>MTFNFKKQNIKLLLIIIVLFTAFGFSQTNAEKWKLQLAVGVNNPIDTGENPGYWTHYINFPTVNLGIQHMFSESLGAKLDVGFNRASEGIQSTNEFKLNYTRVNAQIVYNLRSLLSFLPERITAVAHAGPGISFSQPLGDFRENKNTYPNVLGGMEIHYGLSNSLSIYGDFGYAYSLAGNNKYDFNVDGFSFNDDLMYVALGISISLNGCQYCNL</sequence>